<dbReference type="SUPFAM" id="SSF53474">
    <property type="entry name" value="alpha/beta-Hydrolases"/>
    <property type="match status" value="1"/>
</dbReference>
<evidence type="ECO:0000313" key="10">
    <source>
        <dbReference type="Proteomes" id="UP001232973"/>
    </source>
</evidence>
<comment type="catalytic activity">
    <reaction evidence="1">
        <text>Hydrolysis of Pro-|-Xaa &gt;&gt; Ala-|-Xaa in oligopeptides.</text>
        <dbReference type="EC" id="3.4.21.26"/>
    </reaction>
</comment>
<dbReference type="InterPro" id="IPR001375">
    <property type="entry name" value="Peptidase_S9_cat"/>
</dbReference>
<keyword evidence="6" id="KW-0720">Serine protease</keyword>
<keyword evidence="10" id="KW-1185">Reference proteome</keyword>
<dbReference type="EMBL" id="JAUSTP010000022">
    <property type="protein sequence ID" value="MDQ0190676.1"/>
    <property type="molecule type" value="Genomic_DNA"/>
</dbReference>
<dbReference type="InterPro" id="IPR051167">
    <property type="entry name" value="Prolyl_oligopep/macrocyclase"/>
</dbReference>
<dbReference type="GO" id="GO:0004252">
    <property type="term" value="F:serine-type endopeptidase activity"/>
    <property type="evidence" value="ECO:0007669"/>
    <property type="project" value="UniProtKB-EC"/>
</dbReference>
<dbReference type="PANTHER" id="PTHR42881:SF2">
    <property type="entry name" value="PROLYL ENDOPEPTIDASE"/>
    <property type="match status" value="1"/>
</dbReference>
<dbReference type="EC" id="3.4.21.26" evidence="3"/>
<protein>
    <recommendedName>
        <fullName evidence="3">prolyl oligopeptidase</fullName>
        <ecNumber evidence="3">3.4.21.26</ecNumber>
    </recommendedName>
</protein>
<evidence type="ECO:0000256" key="5">
    <source>
        <dbReference type="ARBA" id="ARBA00022801"/>
    </source>
</evidence>
<dbReference type="PRINTS" id="PR00862">
    <property type="entry name" value="PROLIGOPTASE"/>
</dbReference>
<comment type="caution">
    <text evidence="9">The sequence shown here is derived from an EMBL/GenBank/DDBJ whole genome shotgun (WGS) entry which is preliminary data.</text>
</comment>
<accession>A0ABT9XK42</accession>
<dbReference type="Gene3D" id="2.130.10.120">
    <property type="entry name" value="Prolyl oligopeptidase, N-terminal domain"/>
    <property type="match status" value="1"/>
</dbReference>
<keyword evidence="5 9" id="KW-0378">Hydrolase</keyword>
<evidence type="ECO:0000313" key="9">
    <source>
        <dbReference type="EMBL" id="MDQ0190676.1"/>
    </source>
</evidence>
<organism evidence="9 10">
    <name type="scientific">Alicyclobacillus cycloheptanicus</name>
    <dbReference type="NCBI Taxonomy" id="1457"/>
    <lineage>
        <taxon>Bacteria</taxon>
        <taxon>Bacillati</taxon>
        <taxon>Bacillota</taxon>
        <taxon>Bacilli</taxon>
        <taxon>Bacillales</taxon>
        <taxon>Alicyclobacillaceae</taxon>
        <taxon>Alicyclobacillus</taxon>
    </lineage>
</organism>
<evidence type="ECO:0000256" key="6">
    <source>
        <dbReference type="ARBA" id="ARBA00022825"/>
    </source>
</evidence>
<proteinExistence type="inferred from homology"/>
<feature type="domain" description="Peptidase S9 prolyl oligopeptidase catalytic" evidence="7">
    <location>
        <begin position="479"/>
        <end position="685"/>
    </location>
</feature>
<evidence type="ECO:0000256" key="4">
    <source>
        <dbReference type="ARBA" id="ARBA00022670"/>
    </source>
</evidence>
<dbReference type="InterPro" id="IPR023302">
    <property type="entry name" value="Pept_S9A_N"/>
</dbReference>
<dbReference type="InterPro" id="IPR002470">
    <property type="entry name" value="Peptidase_S9A"/>
</dbReference>
<evidence type="ECO:0000259" key="7">
    <source>
        <dbReference type="Pfam" id="PF00326"/>
    </source>
</evidence>
<dbReference type="InterPro" id="IPR029058">
    <property type="entry name" value="AB_hydrolase_fold"/>
</dbReference>
<evidence type="ECO:0000259" key="8">
    <source>
        <dbReference type="Pfam" id="PF02897"/>
    </source>
</evidence>
<comment type="similarity">
    <text evidence="2">Belongs to the peptidase S9A family.</text>
</comment>
<sequence>MSISWRKDPIVEDFFGTPVADPYRWLEDPNSPDTQAFVKAQNERTFEYLRSLPTRDKFRDRLKELWNFPRMSAPRRAGERYVFERNDGLQNQAVLYVQDTLDSEPRVLLDPNALSEDGTVELSGRSFSKDGKWMAWSSSRSGSDRQEIRVRNVETGEDGPDLIRWCKFTNCAWTEDGKGFYYKRFPVPGTVAPEDENHFAQVYWHELGTPQEQDVLIYERPDEKEWGFDPLISDDGRYLLLYVTHGTDSRNRLYYRAIDPAQPGLPAAEAPFTEWLDDFDGAYTYIGNHGSVFYLHTTCQADRGRIIAIDLTNPDKSNWREVVPETEGVLDAVRMVHDHLVAVYLQDAHHEAKVWTLDGRLVDTVELPGIGSITELNGRNRDREAFLAFTSFLYPPTVLRYDVASQSTDVWFRPDVNFKTDDYVTKQVFYTSKDGTRVPMFITHRKDLKLDGSHPALLTGYGGFNISRTPAYAIPPLALLEQGGVYALANLRGGGEYGEAWHRAGMFENKQNVFDDFIAAGEWLVDNGYTSQRKLAITGGSNGGLLVAACMLQRPDLYGAVVCRVPVIDMLRYHLFTVGRYWTTEYGNAAENPEHFKFMIRYSPLHNVQEGASYPPVLIMTADTDDRVVPAHPYKFTATLQEKAASRDQVWLRVEENAGHGHGKPVSKSIEEEADVLAFLFDQLGE</sequence>
<dbReference type="InterPro" id="IPR002471">
    <property type="entry name" value="Pept_S9_AS"/>
</dbReference>
<gene>
    <name evidence="9" type="ORF">J2S03_002543</name>
</gene>
<dbReference type="Pfam" id="PF00326">
    <property type="entry name" value="Peptidase_S9"/>
    <property type="match status" value="1"/>
</dbReference>
<dbReference type="Proteomes" id="UP001232973">
    <property type="component" value="Unassembled WGS sequence"/>
</dbReference>
<evidence type="ECO:0000256" key="3">
    <source>
        <dbReference type="ARBA" id="ARBA00011897"/>
    </source>
</evidence>
<reference evidence="9 10" key="1">
    <citation type="submission" date="2023-07" db="EMBL/GenBank/DDBJ databases">
        <title>Genomic Encyclopedia of Type Strains, Phase IV (KMG-IV): sequencing the most valuable type-strain genomes for metagenomic binning, comparative biology and taxonomic classification.</title>
        <authorList>
            <person name="Goeker M."/>
        </authorList>
    </citation>
    <scope>NUCLEOTIDE SEQUENCE [LARGE SCALE GENOMIC DNA]</scope>
    <source>
        <strain evidence="9 10">DSM 4006</strain>
    </source>
</reference>
<dbReference type="PANTHER" id="PTHR42881">
    <property type="entry name" value="PROLYL ENDOPEPTIDASE"/>
    <property type="match status" value="1"/>
</dbReference>
<dbReference type="RefSeq" id="WP_274454971.1">
    <property type="nucleotide sequence ID" value="NZ_CP067097.1"/>
</dbReference>
<dbReference type="PROSITE" id="PS00708">
    <property type="entry name" value="PRO_ENDOPEP_SER"/>
    <property type="match status" value="1"/>
</dbReference>
<evidence type="ECO:0000256" key="1">
    <source>
        <dbReference type="ARBA" id="ARBA00001070"/>
    </source>
</evidence>
<dbReference type="Pfam" id="PF02897">
    <property type="entry name" value="Peptidase_S9_N"/>
    <property type="match status" value="1"/>
</dbReference>
<dbReference type="SUPFAM" id="SSF50993">
    <property type="entry name" value="Peptidase/esterase 'gauge' domain"/>
    <property type="match status" value="1"/>
</dbReference>
<dbReference type="Gene3D" id="3.40.50.1820">
    <property type="entry name" value="alpha/beta hydrolase"/>
    <property type="match status" value="1"/>
</dbReference>
<evidence type="ECO:0000256" key="2">
    <source>
        <dbReference type="ARBA" id="ARBA00005228"/>
    </source>
</evidence>
<keyword evidence="4" id="KW-0645">Protease</keyword>
<feature type="domain" description="Peptidase S9A N-terminal" evidence="8">
    <location>
        <begin position="6"/>
        <end position="411"/>
    </location>
</feature>
<name>A0ABT9XK42_9BACL</name>